<sequence length="74" mass="8304">MIIRLLLESYLQDALSSLLNLSDVTNIQHTIIYRSCNGQRKVTNSQLSSPSPCSQQSFHSPSSLQASYKEIFTN</sequence>
<dbReference type="AlphaFoldDB" id="A0A8J8NFG0"/>
<name>A0A8J8NFG0_HALGN</name>
<evidence type="ECO:0000313" key="1">
    <source>
        <dbReference type="EMBL" id="TNV73813.1"/>
    </source>
</evidence>
<keyword evidence="2" id="KW-1185">Reference proteome</keyword>
<protein>
    <submittedName>
        <fullName evidence="1">Uncharacterized protein</fullName>
    </submittedName>
</protein>
<comment type="caution">
    <text evidence="1">The sequence shown here is derived from an EMBL/GenBank/DDBJ whole genome shotgun (WGS) entry which is preliminary data.</text>
</comment>
<dbReference type="EMBL" id="RRYP01018034">
    <property type="protein sequence ID" value="TNV73813.1"/>
    <property type="molecule type" value="Genomic_DNA"/>
</dbReference>
<evidence type="ECO:0000313" key="2">
    <source>
        <dbReference type="Proteomes" id="UP000785679"/>
    </source>
</evidence>
<gene>
    <name evidence="1" type="ORF">FGO68_gene12682</name>
</gene>
<proteinExistence type="predicted"/>
<accession>A0A8J8NFG0</accession>
<organism evidence="1 2">
    <name type="scientific">Halteria grandinella</name>
    <dbReference type="NCBI Taxonomy" id="5974"/>
    <lineage>
        <taxon>Eukaryota</taxon>
        <taxon>Sar</taxon>
        <taxon>Alveolata</taxon>
        <taxon>Ciliophora</taxon>
        <taxon>Intramacronucleata</taxon>
        <taxon>Spirotrichea</taxon>
        <taxon>Stichotrichia</taxon>
        <taxon>Sporadotrichida</taxon>
        <taxon>Halteriidae</taxon>
        <taxon>Halteria</taxon>
    </lineage>
</organism>
<dbReference type="Proteomes" id="UP000785679">
    <property type="component" value="Unassembled WGS sequence"/>
</dbReference>
<reference evidence="1" key="1">
    <citation type="submission" date="2019-06" db="EMBL/GenBank/DDBJ databases">
        <authorList>
            <person name="Zheng W."/>
        </authorList>
    </citation>
    <scope>NUCLEOTIDE SEQUENCE</scope>
    <source>
        <strain evidence="1">QDHG01</strain>
    </source>
</reference>